<dbReference type="WBParaSite" id="HPBE_0001249801-mRNA-1">
    <property type="protein sequence ID" value="HPBE_0001249801-mRNA-1"/>
    <property type="gene ID" value="HPBE_0001249801"/>
</dbReference>
<proteinExistence type="predicted"/>
<reference evidence="2 3" key="1">
    <citation type="submission" date="2018-11" db="EMBL/GenBank/DDBJ databases">
        <authorList>
            <consortium name="Pathogen Informatics"/>
        </authorList>
    </citation>
    <scope>NUCLEOTIDE SEQUENCE [LARGE SCALE GENOMIC DNA]</scope>
</reference>
<gene>
    <name evidence="2" type="ORF">HPBE_LOCUS12499</name>
</gene>
<protein>
    <submittedName>
        <fullName evidence="4">Secreted protein</fullName>
    </submittedName>
</protein>
<keyword evidence="1" id="KW-0732">Signal</keyword>
<reference evidence="4" key="2">
    <citation type="submission" date="2019-09" db="UniProtKB">
        <authorList>
            <consortium name="WormBaseParasite"/>
        </authorList>
    </citation>
    <scope>IDENTIFICATION</scope>
</reference>
<evidence type="ECO:0000313" key="4">
    <source>
        <dbReference type="WBParaSite" id="HPBE_0001249801-mRNA-1"/>
    </source>
</evidence>
<accession>A0A183FVV2</accession>
<evidence type="ECO:0000313" key="2">
    <source>
        <dbReference type="EMBL" id="VDO92423.1"/>
    </source>
</evidence>
<keyword evidence="3" id="KW-1185">Reference proteome</keyword>
<dbReference type="Proteomes" id="UP000050761">
    <property type="component" value="Unassembled WGS sequence"/>
</dbReference>
<dbReference type="EMBL" id="UZAH01027523">
    <property type="protein sequence ID" value="VDO92423.1"/>
    <property type="molecule type" value="Genomic_DNA"/>
</dbReference>
<feature type="signal peptide" evidence="1">
    <location>
        <begin position="1"/>
        <end position="19"/>
    </location>
</feature>
<evidence type="ECO:0000256" key="1">
    <source>
        <dbReference type="SAM" id="SignalP"/>
    </source>
</evidence>
<organism evidence="3 4">
    <name type="scientific">Heligmosomoides polygyrus</name>
    <name type="common">Parasitic roundworm</name>
    <dbReference type="NCBI Taxonomy" id="6339"/>
    <lineage>
        <taxon>Eukaryota</taxon>
        <taxon>Metazoa</taxon>
        <taxon>Ecdysozoa</taxon>
        <taxon>Nematoda</taxon>
        <taxon>Chromadorea</taxon>
        <taxon>Rhabditida</taxon>
        <taxon>Rhabditina</taxon>
        <taxon>Rhabditomorpha</taxon>
        <taxon>Strongyloidea</taxon>
        <taxon>Heligmosomidae</taxon>
        <taxon>Heligmosomoides</taxon>
    </lineage>
</organism>
<name>A0A183FVV2_HELPZ</name>
<accession>A0A3P8ALY4</accession>
<dbReference type="AlphaFoldDB" id="A0A183FVV2"/>
<sequence>MDSLLLLCWVDAFLVRGSGMFMHSVRGCACACADCNCVGSAKSLHKGLIPLTPKELHFCSDGKNEYGEAANISGPNQAA</sequence>
<feature type="chain" id="PRO_5044551675" evidence="1">
    <location>
        <begin position="20"/>
        <end position="79"/>
    </location>
</feature>
<evidence type="ECO:0000313" key="3">
    <source>
        <dbReference type="Proteomes" id="UP000050761"/>
    </source>
</evidence>